<evidence type="ECO:0008006" key="4">
    <source>
        <dbReference type="Google" id="ProtNLM"/>
    </source>
</evidence>
<dbReference type="Proteomes" id="UP000663868">
    <property type="component" value="Unassembled WGS sequence"/>
</dbReference>
<proteinExistence type="predicted"/>
<name>A0A819GWM5_9BILA</name>
<protein>
    <recommendedName>
        <fullName evidence="4">Motile sperm domain-containing protein 1</fullName>
    </recommendedName>
</protein>
<feature type="transmembrane region" description="Helical" evidence="1">
    <location>
        <begin position="127"/>
        <end position="144"/>
    </location>
</feature>
<sequence>MIPTPFLRIVRLLDTSSSSSNQNVAHKIRIQYFDRRKPQDLLGKRDITCTILSYKPSEENFDEESNHSSSRIRTATITNISQQETRDPLVIFILSILGVLCALILILPDNENKLNTHLPTYLHMTTNSKVIASYILGLLTVVFIRR</sequence>
<organism evidence="2 3">
    <name type="scientific">Adineta steineri</name>
    <dbReference type="NCBI Taxonomy" id="433720"/>
    <lineage>
        <taxon>Eukaryota</taxon>
        <taxon>Metazoa</taxon>
        <taxon>Spiralia</taxon>
        <taxon>Gnathifera</taxon>
        <taxon>Rotifera</taxon>
        <taxon>Eurotatoria</taxon>
        <taxon>Bdelloidea</taxon>
        <taxon>Adinetida</taxon>
        <taxon>Adinetidae</taxon>
        <taxon>Adineta</taxon>
    </lineage>
</organism>
<evidence type="ECO:0000256" key="1">
    <source>
        <dbReference type="SAM" id="Phobius"/>
    </source>
</evidence>
<dbReference type="AlphaFoldDB" id="A0A819GWM5"/>
<comment type="caution">
    <text evidence="2">The sequence shown here is derived from an EMBL/GenBank/DDBJ whole genome shotgun (WGS) entry which is preliminary data.</text>
</comment>
<dbReference type="EMBL" id="CAJOBB010001670">
    <property type="protein sequence ID" value="CAF3888371.1"/>
    <property type="molecule type" value="Genomic_DNA"/>
</dbReference>
<accession>A0A819GWM5</accession>
<dbReference type="PANTHER" id="PTHR34441:SF1">
    <property type="entry name" value="MOTILE SPERM DOMAIN-CONTAINING 1"/>
    <property type="match status" value="1"/>
</dbReference>
<gene>
    <name evidence="2" type="ORF">KXQ929_LOCUS22144</name>
</gene>
<evidence type="ECO:0000313" key="3">
    <source>
        <dbReference type="Proteomes" id="UP000663868"/>
    </source>
</evidence>
<keyword evidence="1" id="KW-1133">Transmembrane helix</keyword>
<dbReference type="PANTHER" id="PTHR34441">
    <property type="entry name" value="MOTILE SPERM DOMAIN-CONTAINING PROTEIN 1"/>
    <property type="match status" value="1"/>
</dbReference>
<keyword evidence="1" id="KW-0812">Transmembrane</keyword>
<evidence type="ECO:0000313" key="2">
    <source>
        <dbReference type="EMBL" id="CAF3888371.1"/>
    </source>
</evidence>
<dbReference type="InterPro" id="IPR039283">
    <property type="entry name" value="MOSPD1/3"/>
</dbReference>
<reference evidence="2" key="1">
    <citation type="submission" date="2021-02" db="EMBL/GenBank/DDBJ databases">
        <authorList>
            <person name="Nowell W R."/>
        </authorList>
    </citation>
    <scope>NUCLEOTIDE SEQUENCE</scope>
</reference>
<keyword evidence="1" id="KW-0472">Membrane</keyword>
<feature type="transmembrane region" description="Helical" evidence="1">
    <location>
        <begin position="89"/>
        <end position="107"/>
    </location>
</feature>
<dbReference type="GO" id="GO:0005737">
    <property type="term" value="C:cytoplasm"/>
    <property type="evidence" value="ECO:0007669"/>
    <property type="project" value="TreeGrafter"/>
</dbReference>